<keyword evidence="2" id="KW-1185">Reference proteome</keyword>
<proteinExistence type="predicted"/>
<dbReference type="Gene3D" id="3.20.20.140">
    <property type="entry name" value="Metal-dependent hydrolases"/>
    <property type="match status" value="1"/>
</dbReference>
<dbReference type="SUPFAM" id="SSF51556">
    <property type="entry name" value="Metallo-dependent hydrolases"/>
    <property type="match status" value="1"/>
</dbReference>
<dbReference type="PROSITE" id="PS51365">
    <property type="entry name" value="RENAL_DIPEPTIDASE_2"/>
    <property type="match status" value="1"/>
</dbReference>
<protein>
    <submittedName>
        <fullName evidence="1">Membrane dipeptidase (Peptidase family M19)</fullName>
    </submittedName>
</protein>
<dbReference type="PANTHER" id="PTHR10443">
    <property type="entry name" value="MICROSOMAL DIPEPTIDASE"/>
    <property type="match status" value="1"/>
</dbReference>
<dbReference type="EMBL" id="CP036432">
    <property type="protein sequence ID" value="QDV83650.1"/>
    <property type="molecule type" value="Genomic_DNA"/>
</dbReference>
<dbReference type="Pfam" id="PF01244">
    <property type="entry name" value="Peptidase_M19"/>
    <property type="match status" value="1"/>
</dbReference>
<dbReference type="InterPro" id="IPR032466">
    <property type="entry name" value="Metal_Hydrolase"/>
</dbReference>
<sequence length="448" mass="49785">MSTYLRNTIARRQFLGTLAGASALAMSRQTIRAQDSLTRDPITELTERLNPKIHQSREVALGILKPSKAEIDRGMKLHAESIVFDAYGFGPRAAIDGDALAAAIEAGASAIEIKDMREEMSMTRFVSDPVQEQEFRDAWRASGVTCVFNNAGEEGQDPMRLIKRLARHTYTTDLMRGFVFKAAVPDDIRTAKKQRRHCYYLTGNGVPLVQQWVSVEDELRYVRVFSQLGIRMMHLTYQRRNMIGDGCGEKSDAGLSDFGRKAIAEMNRVGVIPDCAHSGWQTSLEAAQVSSRPVVASHSTCGAIYPHFRSKPDNVIKAIVDSGGYIGICCIPRYLRGAGDISALLDHIDYGIKTFGPDAVAIGTDVSYTSQDSAMENAKVPKQPRRREEFRMLWPDDDFKTTSQMNQSLSWTNWPLFTVGLVQRGHSDEVIRKVIGGNVMRVIDASLS</sequence>
<name>A0ABX5XRR3_9BACT</name>
<dbReference type="InterPro" id="IPR008257">
    <property type="entry name" value="Pept_M19"/>
</dbReference>
<evidence type="ECO:0000313" key="2">
    <source>
        <dbReference type="Proteomes" id="UP000318081"/>
    </source>
</evidence>
<evidence type="ECO:0000313" key="1">
    <source>
        <dbReference type="EMBL" id="QDV83650.1"/>
    </source>
</evidence>
<dbReference type="PANTHER" id="PTHR10443:SF12">
    <property type="entry name" value="DIPEPTIDASE"/>
    <property type="match status" value="1"/>
</dbReference>
<dbReference type="RefSeq" id="WP_419581276.1">
    <property type="nucleotide sequence ID" value="NZ_CP036432.1"/>
</dbReference>
<reference evidence="1 2" key="1">
    <citation type="submission" date="2019-02" db="EMBL/GenBank/DDBJ databases">
        <title>Deep-cultivation of Planctomycetes and their phenomic and genomic characterization uncovers novel biology.</title>
        <authorList>
            <person name="Wiegand S."/>
            <person name="Jogler M."/>
            <person name="Boedeker C."/>
            <person name="Pinto D."/>
            <person name="Vollmers J."/>
            <person name="Rivas-Marin E."/>
            <person name="Kohn T."/>
            <person name="Peeters S.H."/>
            <person name="Heuer A."/>
            <person name="Rast P."/>
            <person name="Oberbeckmann S."/>
            <person name="Bunk B."/>
            <person name="Jeske O."/>
            <person name="Meyerdierks A."/>
            <person name="Storesund J.E."/>
            <person name="Kallscheuer N."/>
            <person name="Luecker S."/>
            <person name="Lage O.M."/>
            <person name="Pohl T."/>
            <person name="Merkel B.J."/>
            <person name="Hornburger P."/>
            <person name="Mueller R.-W."/>
            <person name="Bruemmer F."/>
            <person name="Labrenz M."/>
            <person name="Spormann A.M."/>
            <person name="Op den Camp H."/>
            <person name="Overmann J."/>
            <person name="Amann R."/>
            <person name="Jetten M.S.M."/>
            <person name="Mascher T."/>
            <person name="Medema M.H."/>
            <person name="Devos D.P."/>
            <person name="Kaster A.-K."/>
            <person name="Ovreas L."/>
            <person name="Rohde M."/>
            <person name="Galperin M.Y."/>
            <person name="Jogler C."/>
        </authorList>
    </citation>
    <scope>NUCLEOTIDE SEQUENCE [LARGE SCALE GENOMIC DNA]</scope>
    <source>
        <strain evidence="1 2">TBK1r</strain>
    </source>
</reference>
<accession>A0ABX5XRR3</accession>
<gene>
    <name evidence="1" type="ORF">TBK1r_25920</name>
</gene>
<organism evidence="1 2">
    <name type="scientific">Stieleria magnilauensis</name>
    <dbReference type="NCBI Taxonomy" id="2527963"/>
    <lineage>
        <taxon>Bacteria</taxon>
        <taxon>Pseudomonadati</taxon>
        <taxon>Planctomycetota</taxon>
        <taxon>Planctomycetia</taxon>
        <taxon>Pirellulales</taxon>
        <taxon>Pirellulaceae</taxon>
        <taxon>Stieleria</taxon>
    </lineage>
</organism>
<dbReference type="Proteomes" id="UP000318081">
    <property type="component" value="Chromosome"/>
</dbReference>